<dbReference type="InterPro" id="IPR003545">
    <property type="entry name" value="Telomerase_RT"/>
</dbReference>
<accession>A0A8J5JP59</accession>
<dbReference type="SUPFAM" id="SSF56672">
    <property type="entry name" value="DNA/RNA polymerases"/>
    <property type="match status" value="1"/>
</dbReference>
<keyword evidence="7 14" id="KW-0479">Metal-binding</keyword>
<dbReference type="Proteomes" id="UP000747542">
    <property type="component" value="Unassembled WGS sequence"/>
</dbReference>
<dbReference type="GO" id="GO:0046872">
    <property type="term" value="F:metal ion binding"/>
    <property type="evidence" value="ECO:0007669"/>
    <property type="project" value="UniProtKB-KW"/>
</dbReference>
<comment type="caution">
    <text evidence="16">The sequence shown here is derived from an EMBL/GenBank/DDBJ whole genome shotgun (WGS) entry which is preliminary data.</text>
</comment>
<comment type="function">
    <text evidence="14">Telomerase is a ribonucleoprotein enzyme essential for the replication of chromosome termini in most eukaryotes. It elongates telomeres. It is a reverse transcriptase that adds simple sequence repeats to chromosome ends by copying a template sequence within the RNA component of the enzyme.</text>
</comment>
<evidence type="ECO:0000256" key="3">
    <source>
        <dbReference type="ARBA" id="ARBA00016182"/>
    </source>
</evidence>
<dbReference type="PROSITE" id="PS50878">
    <property type="entry name" value="RT_POL"/>
    <property type="match status" value="1"/>
</dbReference>
<evidence type="ECO:0000256" key="9">
    <source>
        <dbReference type="ARBA" id="ARBA00022895"/>
    </source>
</evidence>
<feature type="non-terminal residue" evidence="16">
    <location>
        <position position="391"/>
    </location>
</feature>
<evidence type="ECO:0000313" key="17">
    <source>
        <dbReference type="Proteomes" id="UP000747542"/>
    </source>
</evidence>
<evidence type="ECO:0000256" key="10">
    <source>
        <dbReference type="ARBA" id="ARBA00022918"/>
    </source>
</evidence>
<dbReference type="EC" id="2.7.7.49" evidence="2 14"/>
<organism evidence="16 17">
    <name type="scientific">Homarus americanus</name>
    <name type="common">American lobster</name>
    <dbReference type="NCBI Taxonomy" id="6706"/>
    <lineage>
        <taxon>Eukaryota</taxon>
        <taxon>Metazoa</taxon>
        <taxon>Ecdysozoa</taxon>
        <taxon>Arthropoda</taxon>
        <taxon>Crustacea</taxon>
        <taxon>Multicrustacea</taxon>
        <taxon>Malacostraca</taxon>
        <taxon>Eumalacostraca</taxon>
        <taxon>Eucarida</taxon>
        <taxon>Decapoda</taxon>
        <taxon>Pleocyemata</taxon>
        <taxon>Astacidea</taxon>
        <taxon>Nephropoidea</taxon>
        <taxon>Nephropidae</taxon>
        <taxon>Homarus</taxon>
    </lineage>
</organism>
<keyword evidence="6 14" id="KW-0548">Nucleotidyltransferase</keyword>
<dbReference type="GO" id="GO:0042162">
    <property type="term" value="F:telomeric DNA binding"/>
    <property type="evidence" value="ECO:0007669"/>
    <property type="project" value="TreeGrafter"/>
</dbReference>
<evidence type="ECO:0000256" key="4">
    <source>
        <dbReference type="ARBA" id="ARBA00022454"/>
    </source>
</evidence>
<evidence type="ECO:0000256" key="5">
    <source>
        <dbReference type="ARBA" id="ARBA00022679"/>
    </source>
</evidence>
<reference evidence="16" key="1">
    <citation type="journal article" date="2021" name="Sci. Adv.">
        <title>The American lobster genome reveals insights on longevity, neural, and immune adaptations.</title>
        <authorList>
            <person name="Polinski J.M."/>
            <person name="Zimin A.V."/>
            <person name="Clark K.F."/>
            <person name="Kohn A.B."/>
            <person name="Sadowski N."/>
            <person name="Timp W."/>
            <person name="Ptitsyn A."/>
            <person name="Khanna P."/>
            <person name="Romanova D.Y."/>
            <person name="Williams P."/>
            <person name="Greenwood S.J."/>
            <person name="Moroz L.L."/>
            <person name="Walt D.R."/>
            <person name="Bodnar A.G."/>
        </authorList>
    </citation>
    <scope>NUCLEOTIDE SEQUENCE</scope>
    <source>
        <strain evidence="16">GMGI-L3</strain>
    </source>
</reference>
<dbReference type="PANTHER" id="PTHR12066">
    <property type="entry name" value="TELOMERASE REVERSE TRANSCRIPTASE"/>
    <property type="match status" value="1"/>
</dbReference>
<gene>
    <name evidence="16" type="primary">Tert-L</name>
    <name evidence="16" type="ORF">Hamer_G032270</name>
</gene>
<evidence type="ECO:0000256" key="8">
    <source>
        <dbReference type="ARBA" id="ARBA00022842"/>
    </source>
</evidence>
<comment type="similarity">
    <text evidence="1 14">Belongs to the reverse transcriptase family. Telomerase subfamily.</text>
</comment>
<evidence type="ECO:0000313" key="16">
    <source>
        <dbReference type="EMBL" id="KAG7161401.1"/>
    </source>
</evidence>
<comment type="catalytic activity">
    <reaction evidence="13 14">
        <text>DNA(n) + a 2'-deoxyribonucleoside 5'-triphosphate = DNA(n+1) + diphosphate</text>
        <dbReference type="Rhea" id="RHEA:22508"/>
        <dbReference type="Rhea" id="RHEA-COMP:17339"/>
        <dbReference type="Rhea" id="RHEA-COMP:17340"/>
        <dbReference type="ChEBI" id="CHEBI:33019"/>
        <dbReference type="ChEBI" id="CHEBI:61560"/>
        <dbReference type="ChEBI" id="CHEBI:173112"/>
        <dbReference type="EC" id="2.7.7.49"/>
    </reaction>
</comment>
<evidence type="ECO:0000256" key="6">
    <source>
        <dbReference type="ARBA" id="ARBA00022695"/>
    </source>
</evidence>
<dbReference type="GO" id="GO:0000333">
    <property type="term" value="C:telomerase catalytic core complex"/>
    <property type="evidence" value="ECO:0007669"/>
    <property type="project" value="TreeGrafter"/>
</dbReference>
<dbReference type="CDD" id="cd01648">
    <property type="entry name" value="TERT"/>
    <property type="match status" value="1"/>
</dbReference>
<name>A0A8J5JP59_HOMAM</name>
<feature type="domain" description="Reverse transcriptase" evidence="15">
    <location>
        <begin position="90"/>
        <end position="382"/>
    </location>
</feature>
<dbReference type="InterPro" id="IPR043502">
    <property type="entry name" value="DNA/RNA_pol_sf"/>
</dbReference>
<dbReference type="Gene3D" id="1.10.132.70">
    <property type="match status" value="1"/>
</dbReference>
<dbReference type="GO" id="GO:0000781">
    <property type="term" value="C:chromosome, telomeric region"/>
    <property type="evidence" value="ECO:0007669"/>
    <property type="project" value="UniProtKB-SubCell"/>
</dbReference>
<dbReference type="GO" id="GO:0070034">
    <property type="term" value="F:telomerase RNA binding"/>
    <property type="evidence" value="ECO:0007669"/>
    <property type="project" value="TreeGrafter"/>
</dbReference>
<proteinExistence type="inferred from homology"/>
<keyword evidence="8 14" id="KW-0460">Magnesium</keyword>
<evidence type="ECO:0000256" key="7">
    <source>
        <dbReference type="ARBA" id="ARBA00022723"/>
    </source>
</evidence>
<evidence type="ECO:0000256" key="13">
    <source>
        <dbReference type="ARBA" id="ARBA00048173"/>
    </source>
</evidence>
<evidence type="ECO:0000256" key="11">
    <source>
        <dbReference type="ARBA" id="ARBA00023242"/>
    </source>
</evidence>
<evidence type="ECO:0000256" key="1">
    <source>
        <dbReference type="ARBA" id="ARBA00008001"/>
    </source>
</evidence>
<evidence type="ECO:0000259" key="15">
    <source>
        <dbReference type="PROSITE" id="PS50878"/>
    </source>
</evidence>
<dbReference type="PRINTS" id="PR01365">
    <property type="entry name" value="TELOMERASERT"/>
</dbReference>
<dbReference type="GO" id="GO:0007004">
    <property type="term" value="P:telomere maintenance via telomerase"/>
    <property type="evidence" value="ECO:0007669"/>
    <property type="project" value="TreeGrafter"/>
</dbReference>
<dbReference type="Pfam" id="PF12009">
    <property type="entry name" value="Telomerase_RBD"/>
    <property type="match status" value="1"/>
</dbReference>
<dbReference type="EMBL" id="JAHLQT010029499">
    <property type="protein sequence ID" value="KAG7161401.1"/>
    <property type="molecule type" value="Genomic_DNA"/>
</dbReference>
<dbReference type="PANTHER" id="PTHR12066:SF0">
    <property type="entry name" value="TELOMERASE REVERSE TRANSCRIPTASE"/>
    <property type="match status" value="1"/>
</dbReference>
<comment type="subcellular location">
    <subcellularLocation>
        <location evidence="14">Nucleus</location>
    </subcellularLocation>
    <subcellularLocation>
        <location evidence="14">Chromosome</location>
        <location evidence="14">Telomere</location>
    </subcellularLocation>
</comment>
<keyword evidence="11 14" id="KW-0539">Nucleus</keyword>
<evidence type="ECO:0000256" key="14">
    <source>
        <dbReference type="RuleBase" id="RU365061"/>
    </source>
</evidence>
<keyword evidence="5 14" id="KW-0808">Transferase</keyword>
<feature type="non-terminal residue" evidence="16">
    <location>
        <position position="1"/>
    </location>
</feature>
<evidence type="ECO:0000256" key="12">
    <source>
        <dbReference type="ARBA" id="ARBA00032044"/>
    </source>
</evidence>
<keyword evidence="17" id="KW-1185">Reference proteome</keyword>
<evidence type="ECO:0000256" key="2">
    <source>
        <dbReference type="ARBA" id="ARBA00012493"/>
    </source>
</evidence>
<dbReference type="InterPro" id="IPR021891">
    <property type="entry name" value="Telomerase_RBD"/>
</dbReference>
<dbReference type="InterPro" id="IPR000477">
    <property type="entry name" value="RT_dom"/>
</dbReference>
<keyword evidence="10 14" id="KW-0695">RNA-directed DNA polymerase</keyword>
<keyword evidence="4 14" id="KW-0158">Chromosome</keyword>
<sequence length="391" mass="46446">KLYLDHLLRKINIEDIRWTKMLRPKDSKLIIEKFFHWVVEKIILFVLKSCYYITEGQYPNYGFQVFYFKKNEWQRKKTVAMGSLSKKNVKIEPRESRYCFPKTPLIRFIPKGKGVRPLIAIGNGCLSNEELTRSRLLVEHLIRKRKYNTFSLSFADAWQSYVTKLEEISVSSPLYYVRTDIKGAFDSISHEKLLELLWEQIEELPQTLQFEQYMCEMGRNVRKKYIPLENKRENEEELMRRKGFSLLNRQLIINPRRIFYKIKDYVMNQFFREGKNYFSLICGLAQGGKLSFHLSDLYYSTMLETYFDDYSNETSMLVKKADDILFVSVLHKEAEKFLGRIQSGIPEFNCIINEAKTSHNWSDWNCLPYSEQSVKSTLKIIIVDIENNSNC</sequence>
<dbReference type="GO" id="GO:0003720">
    <property type="term" value="F:telomerase activity"/>
    <property type="evidence" value="ECO:0007669"/>
    <property type="project" value="InterPro"/>
</dbReference>
<dbReference type="AlphaFoldDB" id="A0A8J5JP59"/>
<protein>
    <recommendedName>
        <fullName evidence="3 14">Telomerase reverse transcriptase</fullName>
        <ecNumber evidence="2 14">2.7.7.49</ecNumber>
    </recommendedName>
    <alternativeName>
        <fullName evidence="12 14">Telomerase catalytic subunit</fullName>
    </alternativeName>
</protein>
<keyword evidence="9 14" id="KW-0779">Telomere</keyword>